<evidence type="ECO:0000313" key="1">
    <source>
        <dbReference type="EMBL" id="JAH69524.1"/>
    </source>
</evidence>
<reference evidence="1" key="2">
    <citation type="journal article" date="2015" name="Fish Shellfish Immunol.">
        <title>Early steps in the European eel (Anguilla anguilla)-Vibrio vulnificus interaction in the gills: Role of the RtxA13 toxin.</title>
        <authorList>
            <person name="Callol A."/>
            <person name="Pajuelo D."/>
            <person name="Ebbesson L."/>
            <person name="Teles M."/>
            <person name="MacKenzie S."/>
            <person name="Amaro C."/>
        </authorList>
    </citation>
    <scope>NUCLEOTIDE SEQUENCE</scope>
</reference>
<sequence length="16" mass="1967">MNLKAEFIRTPFMKKI</sequence>
<name>A0A0E9UUH2_ANGAN</name>
<organism evidence="1">
    <name type="scientific">Anguilla anguilla</name>
    <name type="common">European freshwater eel</name>
    <name type="synonym">Muraena anguilla</name>
    <dbReference type="NCBI Taxonomy" id="7936"/>
    <lineage>
        <taxon>Eukaryota</taxon>
        <taxon>Metazoa</taxon>
        <taxon>Chordata</taxon>
        <taxon>Craniata</taxon>
        <taxon>Vertebrata</taxon>
        <taxon>Euteleostomi</taxon>
        <taxon>Actinopterygii</taxon>
        <taxon>Neopterygii</taxon>
        <taxon>Teleostei</taxon>
        <taxon>Anguilliformes</taxon>
        <taxon>Anguillidae</taxon>
        <taxon>Anguilla</taxon>
    </lineage>
</organism>
<dbReference type="AlphaFoldDB" id="A0A0E9UUH2"/>
<dbReference type="EMBL" id="GBXM01039053">
    <property type="protein sequence ID" value="JAH69524.1"/>
    <property type="molecule type" value="Transcribed_RNA"/>
</dbReference>
<proteinExistence type="predicted"/>
<accession>A0A0E9UUH2</accession>
<protein>
    <submittedName>
        <fullName evidence="1">Uncharacterized protein</fullName>
    </submittedName>
</protein>
<reference evidence="1" key="1">
    <citation type="submission" date="2014-11" db="EMBL/GenBank/DDBJ databases">
        <authorList>
            <person name="Amaro Gonzalez C."/>
        </authorList>
    </citation>
    <scope>NUCLEOTIDE SEQUENCE</scope>
</reference>